<dbReference type="AlphaFoldDB" id="A0A5Q2QAB3"/>
<dbReference type="RefSeq" id="WP_153713677.1">
    <property type="nucleotide sequence ID" value="NZ_CP045871.1"/>
</dbReference>
<keyword evidence="2" id="KW-0012">Acyltransferase</keyword>
<evidence type="ECO:0000256" key="2">
    <source>
        <dbReference type="ARBA" id="ARBA00023315"/>
    </source>
</evidence>
<dbReference type="CDD" id="cd04301">
    <property type="entry name" value="NAT_SF"/>
    <property type="match status" value="1"/>
</dbReference>
<dbReference type="EMBL" id="CP045871">
    <property type="protein sequence ID" value="QGG80173.1"/>
    <property type="molecule type" value="Genomic_DNA"/>
</dbReference>
<organism evidence="4 5">
    <name type="scientific">Litorivicinus lipolyticus</name>
    <dbReference type="NCBI Taxonomy" id="418701"/>
    <lineage>
        <taxon>Bacteria</taxon>
        <taxon>Pseudomonadati</taxon>
        <taxon>Pseudomonadota</taxon>
        <taxon>Gammaproteobacteria</taxon>
        <taxon>Oceanospirillales</taxon>
        <taxon>Litorivicinaceae</taxon>
        <taxon>Litorivicinus</taxon>
    </lineage>
</organism>
<reference evidence="4 5" key="1">
    <citation type="submission" date="2019-11" db="EMBL/GenBank/DDBJ databases">
        <authorList>
            <person name="Khan S.A."/>
            <person name="Jeon C.O."/>
            <person name="Chun B.H."/>
        </authorList>
    </citation>
    <scope>NUCLEOTIDE SEQUENCE [LARGE SCALE GENOMIC DNA]</scope>
    <source>
        <strain evidence="4 5">IMCC 1097</strain>
    </source>
</reference>
<dbReference type="InterPro" id="IPR000182">
    <property type="entry name" value="GNAT_dom"/>
</dbReference>
<dbReference type="SUPFAM" id="SSF55729">
    <property type="entry name" value="Acyl-CoA N-acyltransferases (Nat)"/>
    <property type="match status" value="1"/>
</dbReference>
<evidence type="ECO:0000313" key="4">
    <source>
        <dbReference type="EMBL" id="QGG80173.1"/>
    </source>
</evidence>
<dbReference type="PANTHER" id="PTHR43877">
    <property type="entry name" value="AMINOALKYLPHOSPHONATE N-ACETYLTRANSFERASE-RELATED-RELATED"/>
    <property type="match status" value="1"/>
</dbReference>
<evidence type="ECO:0000313" key="5">
    <source>
        <dbReference type="Proteomes" id="UP000388235"/>
    </source>
</evidence>
<dbReference type="OrthoDB" id="9775804at2"/>
<dbReference type="Proteomes" id="UP000388235">
    <property type="component" value="Chromosome"/>
</dbReference>
<dbReference type="GO" id="GO:0016747">
    <property type="term" value="F:acyltransferase activity, transferring groups other than amino-acyl groups"/>
    <property type="evidence" value="ECO:0007669"/>
    <property type="project" value="InterPro"/>
</dbReference>
<dbReference type="Gene3D" id="3.40.630.30">
    <property type="match status" value="1"/>
</dbReference>
<evidence type="ECO:0000259" key="3">
    <source>
        <dbReference type="PROSITE" id="PS51186"/>
    </source>
</evidence>
<gene>
    <name evidence="4" type="ORF">GH975_06125</name>
</gene>
<protein>
    <submittedName>
        <fullName evidence="4">GNAT family N-acetyltransferase</fullName>
    </submittedName>
</protein>
<dbReference type="InterPro" id="IPR016181">
    <property type="entry name" value="Acyl_CoA_acyltransferase"/>
</dbReference>
<dbReference type="InterPro" id="IPR050832">
    <property type="entry name" value="Bact_Acetyltransf"/>
</dbReference>
<dbReference type="PROSITE" id="PS51186">
    <property type="entry name" value="GNAT"/>
    <property type="match status" value="1"/>
</dbReference>
<dbReference type="KEGG" id="llp:GH975_06125"/>
<keyword evidence="5" id="KW-1185">Reference proteome</keyword>
<accession>A0A5Q2QAB3</accession>
<dbReference type="PANTHER" id="PTHR43877:SF1">
    <property type="entry name" value="ACETYLTRANSFERASE"/>
    <property type="match status" value="1"/>
</dbReference>
<keyword evidence="1 4" id="KW-0808">Transferase</keyword>
<name>A0A5Q2QAB3_9GAMM</name>
<evidence type="ECO:0000256" key="1">
    <source>
        <dbReference type="ARBA" id="ARBA00022679"/>
    </source>
</evidence>
<feature type="domain" description="N-acetyltransferase" evidence="3">
    <location>
        <begin position="53"/>
        <end position="207"/>
    </location>
</feature>
<sequence>MSLFLTNSRSSAYPKMGMPFFLIACQHHVITRGVVVGMGMETSGESDLDSRAVEFRLGTLADLDQLLVLYAQLIPEQTPALPLARECLTRILNDSGHGWIAVAEYEGKVIATCQAVIYANIIRAPQPKAMIDSVVVDAARRGQGIGKGLMHWTMQELRARDCGLVLVATSFKRLVAHKLYEDLGFAAFGHSYLIDLATESATYRRQA</sequence>
<proteinExistence type="predicted"/>
<dbReference type="Pfam" id="PF00583">
    <property type="entry name" value="Acetyltransf_1"/>
    <property type="match status" value="1"/>
</dbReference>